<evidence type="ECO:0000256" key="4">
    <source>
        <dbReference type="SAM" id="Phobius"/>
    </source>
</evidence>
<keyword evidence="7" id="KW-1185">Reference proteome</keyword>
<dbReference type="GO" id="GO:0005886">
    <property type="term" value="C:plasma membrane"/>
    <property type="evidence" value="ECO:0007669"/>
    <property type="project" value="UniProtKB-SubCell"/>
</dbReference>
<dbReference type="InterPro" id="IPR011701">
    <property type="entry name" value="MFS"/>
</dbReference>
<feature type="transmembrane region" description="Helical" evidence="4">
    <location>
        <begin position="126"/>
        <end position="147"/>
    </location>
</feature>
<evidence type="ECO:0000313" key="7">
    <source>
        <dbReference type="Proteomes" id="UP000258309"/>
    </source>
</evidence>
<protein>
    <recommendedName>
        <fullName evidence="5">Rhodopsin domain-containing protein</fullName>
    </recommendedName>
</protein>
<dbReference type="Pfam" id="PF20684">
    <property type="entry name" value="Fung_rhodopsin"/>
    <property type="match status" value="1"/>
</dbReference>
<proteinExistence type="predicted"/>
<evidence type="ECO:0000313" key="6">
    <source>
        <dbReference type="EMBL" id="RFU26944.1"/>
    </source>
</evidence>
<keyword evidence="4" id="KW-0472">Membrane</keyword>
<dbReference type="Gene3D" id="1.20.1250.20">
    <property type="entry name" value="MFS general substrate transporter like domains"/>
    <property type="match status" value="2"/>
</dbReference>
<comment type="caution">
    <text evidence="6">The sequence shown here is derived from an EMBL/GenBank/DDBJ whole genome shotgun (WGS) entry which is preliminary data.</text>
</comment>
<keyword evidence="4" id="KW-0812">Transmembrane</keyword>
<organism evidence="6 7">
    <name type="scientific">Scytalidium lignicola</name>
    <name type="common">Hyphomycete</name>
    <dbReference type="NCBI Taxonomy" id="5539"/>
    <lineage>
        <taxon>Eukaryota</taxon>
        <taxon>Fungi</taxon>
        <taxon>Dikarya</taxon>
        <taxon>Ascomycota</taxon>
        <taxon>Pezizomycotina</taxon>
        <taxon>Leotiomycetes</taxon>
        <taxon>Leotiomycetes incertae sedis</taxon>
        <taxon>Scytalidium</taxon>
    </lineage>
</organism>
<feature type="transmembrane region" description="Helical" evidence="4">
    <location>
        <begin position="12"/>
        <end position="35"/>
    </location>
</feature>
<accession>A0A3E2H0L3</accession>
<dbReference type="InterPro" id="IPR036259">
    <property type="entry name" value="MFS_trans_sf"/>
</dbReference>
<evidence type="ECO:0000256" key="2">
    <source>
        <dbReference type="ARBA" id="ARBA00022475"/>
    </source>
</evidence>
<keyword evidence="2" id="KW-1003">Cell membrane</keyword>
<feature type="transmembrane region" description="Helical" evidence="4">
    <location>
        <begin position="632"/>
        <end position="652"/>
    </location>
</feature>
<dbReference type="InterPro" id="IPR049326">
    <property type="entry name" value="Rhodopsin_dom_fungi"/>
</dbReference>
<dbReference type="SUPFAM" id="SSF103473">
    <property type="entry name" value="MFS general substrate transporter"/>
    <property type="match status" value="1"/>
</dbReference>
<feature type="transmembrane region" description="Helical" evidence="4">
    <location>
        <begin position="462"/>
        <end position="481"/>
    </location>
</feature>
<feature type="transmembrane region" description="Helical" evidence="4">
    <location>
        <begin position="536"/>
        <end position="555"/>
    </location>
</feature>
<gene>
    <name evidence="6" type="ORF">B7463_g9380</name>
</gene>
<feature type="non-terminal residue" evidence="6">
    <location>
        <position position="1"/>
    </location>
</feature>
<dbReference type="AlphaFoldDB" id="A0A3E2H0L3"/>
<dbReference type="GO" id="GO:0022857">
    <property type="term" value="F:transmembrane transporter activity"/>
    <property type="evidence" value="ECO:0007669"/>
    <property type="project" value="InterPro"/>
</dbReference>
<name>A0A3E2H0L3_SCYLI</name>
<feature type="domain" description="Rhodopsin" evidence="5">
    <location>
        <begin position="31"/>
        <end position="283"/>
    </location>
</feature>
<dbReference type="PANTHER" id="PTHR43702:SF13">
    <property type="entry name" value="MONOSACCHARIDE TRANSPORTER, PUTATIVE (AFU_ORTHOLOGUE AFUA_4G06630)-RELATED"/>
    <property type="match status" value="1"/>
</dbReference>
<feature type="transmembrane region" description="Helical" evidence="4">
    <location>
        <begin position="410"/>
        <end position="432"/>
    </location>
</feature>
<dbReference type="OMA" id="SQFFYVA"/>
<feature type="region of interest" description="Disordered" evidence="3">
    <location>
        <begin position="294"/>
        <end position="316"/>
    </location>
</feature>
<evidence type="ECO:0000259" key="5">
    <source>
        <dbReference type="Pfam" id="PF20684"/>
    </source>
</evidence>
<dbReference type="InterPro" id="IPR050375">
    <property type="entry name" value="MFS_TsgA-like"/>
</dbReference>
<keyword evidence="4" id="KW-1133">Transmembrane helix</keyword>
<feature type="transmembrane region" description="Helical" evidence="4">
    <location>
        <begin position="47"/>
        <end position="66"/>
    </location>
</feature>
<feature type="transmembrane region" description="Helical" evidence="4">
    <location>
        <begin position="684"/>
        <end position="705"/>
    </location>
</feature>
<dbReference type="Pfam" id="PF07690">
    <property type="entry name" value="MFS_1"/>
    <property type="match status" value="1"/>
</dbReference>
<reference evidence="6 7" key="1">
    <citation type="submission" date="2018-05" db="EMBL/GenBank/DDBJ databases">
        <title>Draft genome sequence of Scytalidium lignicola DSM 105466, a ubiquitous saprotrophic fungus.</title>
        <authorList>
            <person name="Buettner E."/>
            <person name="Gebauer A.M."/>
            <person name="Hofrichter M."/>
            <person name="Liers C."/>
            <person name="Kellner H."/>
        </authorList>
    </citation>
    <scope>NUCLEOTIDE SEQUENCE [LARGE SCALE GENOMIC DNA]</scope>
    <source>
        <strain evidence="6 7">DSM 105466</strain>
    </source>
</reference>
<dbReference type="EMBL" id="NCSJ02000231">
    <property type="protein sequence ID" value="RFU26944.1"/>
    <property type="molecule type" value="Genomic_DNA"/>
</dbReference>
<sequence length="782" mass="85806">MSANGDFVTRGPTVLAVTTTTIVLASVFVIARLISRFCIVRSHTWDDYWMILAWVLAIGLSFSINYGTSKGLGRHTTDIPPQWVAPLKKSEYVFSILYNPALMASKNSILIFYLRLARNTWKVLRIASYVTLAVVNVSSIVLTFLNIFQCRPVSLAFTTAATESRCISIVTIFLCSAPVNIVTDLAILVLPIPVLTSMRLPRKQKTILLVTFGLGIFVTVVDVVRIYYLQNAALDVHNQELLSTNGGQGADYPWNASFALMWSAVEVNVGIICACVPTLKPLILRILPSMLKDRSGEGSDMTSSQHSNRVDMRKRSSQTWNSIVATSTQQTGIGLTQLQSVASPPRDDLEEEISRMGFLTTPDMNPEMIRVAPTLSSPSTERETYFGFFRYEKAKDAISTLAGYSTAQTVGLAAIYFGAYFFGALSVGQIALRCSGFKSTFMAGLCIYGIGTLMFWPSAVLTSYPGFMISTFVVGFGLSVLETAANPFLALCGPPRYAEFRLLLAQGVQGVATNLSQILAQKALFTGTPSLLDVQWTYLAVTLFAVALLLFFYYMPLPEASDIDLQIHANELGIPKYHPHISWLPVIYTTLGLGILAQFLYVGLQQCNSIWFKGLIESLEGNTTLLMSPDNYVLLGQSIFTISRFVGAFLCLIMEPRILLLLIFIGALAFSILTFTWTTTSNNIVISVFLTFIFEAPVWPLIFAITLRGMGKNTKAAAAYLTASASGGAIFPFVMYGIIKQGHSLQYSLCVVTALYAFAILFPLYLNLAPAARKQVNARVSS</sequence>
<feature type="transmembrane region" description="Helical" evidence="4">
    <location>
        <begin position="745"/>
        <end position="766"/>
    </location>
</feature>
<comment type="subcellular location">
    <subcellularLocation>
        <location evidence="1">Cell inner membrane</location>
        <topology evidence="1">Multi-pass membrane protein</topology>
    </subcellularLocation>
</comment>
<feature type="transmembrane region" description="Helical" evidence="4">
    <location>
        <begin position="207"/>
        <end position="228"/>
    </location>
</feature>
<feature type="non-terminal residue" evidence="6">
    <location>
        <position position="782"/>
    </location>
</feature>
<feature type="transmembrane region" description="Helical" evidence="4">
    <location>
        <begin position="439"/>
        <end position="456"/>
    </location>
</feature>
<dbReference type="PANTHER" id="PTHR43702">
    <property type="entry name" value="L-FUCOSE-PROTON SYMPORTER"/>
    <property type="match status" value="1"/>
</dbReference>
<dbReference type="Proteomes" id="UP000258309">
    <property type="component" value="Unassembled WGS sequence"/>
</dbReference>
<feature type="transmembrane region" description="Helical" evidence="4">
    <location>
        <begin position="92"/>
        <end position="114"/>
    </location>
</feature>
<evidence type="ECO:0000256" key="3">
    <source>
        <dbReference type="SAM" id="MobiDB-lite"/>
    </source>
</evidence>
<feature type="transmembrane region" description="Helical" evidence="4">
    <location>
        <begin position="583"/>
        <end position="604"/>
    </location>
</feature>
<dbReference type="OrthoDB" id="546893at2759"/>
<evidence type="ECO:0000256" key="1">
    <source>
        <dbReference type="ARBA" id="ARBA00004429"/>
    </source>
</evidence>
<feature type="transmembrane region" description="Helical" evidence="4">
    <location>
        <begin position="717"/>
        <end position="739"/>
    </location>
</feature>
<dbReference type="STRING" id="5539.A0A3E2H0L3"/>
<feature type="transmembrane region" description="Helical" evidence="4">
    <location>
        <begin position="167"/>
        <end position="195"/>
    </location>
</feature>
<feature type="transmembrane region" description="Helical" evidence="4">
    <location>
        <begin position="659"/>
        <end position="678"/>
    </location>
</feature>